<accession>A0A367KTL7</accession>
<dbReference type="PANTHER" id="PTHR31435">
    <property type="entry name" value="PROTEIN NATD1"/>
    <property type="match status" value="1"/>
</dbReference>
<feature type="region of interest" description="Disordered" evidence="1">
    <location>
        <begin position="1"/>
        <end position="41"/>
    </location>
</feature>
<sequence>LKQVQPTHEQKEQEKKNEKTYQKSREVVSGGKQKEEEEETDQMLVRLHTFDRYRTGKITIFNTMAALYRLGYSWFTIIPGAILMHLRLSPMTSPYGFPFIYRSLSDLILLPVYTRNLSAALKYNTPMQDKEQVQKMVKTYGHQKGLGFWDGIKAIRHSEQGHLRWWQLGLWAIHRIQWTLTYTMLHEPKSNVVSESTLVSLASRKRRRISSPTTNTANIETAVMTNSHPLPSPPDFKMSGYGNIEYIQSQRLKDKEEKKEDNLSIPLSPQTPPLQPIDALPQLSSILSPTQFHAFDIVHDSNYCMFKIKLDTEGNTAALCYLPTRYKNIIEFYHIEIPVAYRQQGLGDLLLYKAFQWVEKSNLLVIPTCPFVRKYLETRFPDQKSGNWSYIVLSEPSPKSFTKSLSSAS</sequence>
<evidence type="ECO:0000259" key="2">
    <source>
        <dbReference type="PROSITE" id="PS51729"/>
    </source>
</evidence>
<dbReference type="SUPFAM" id="SSF55729">
    <property type="entry name" value="Acyl-CoA N-acyltransferases (Nat)"/>
    <property type="match status" value="1"/>
</dbReference>
<dbReference type="Gene3D" id="3.40.630.30">
    <property type="match status" value="1"/>
</dbReference>
<dbReference type="EMBL" id="PJQM01000360">
    <property type="protein sequence ID" value="RCI05554.1"/>
    <property type="molecule type" value="Genomic_DNA"/>
</dbReference>
<organism evidence="3 4">
    <name type="scientific">Rhizopus stolonifer</name>
    <name type="common">Rhizopus nigricans</name>
    <dbReference type="NCBI Taxonomy" id="4846"/>
    <lineage>
        <taxon>Eukaryota</taxon>
        <taxon>Fungi</taxon>
        <taxon>Fungi incertae sedis</taxon>
        <taxon>Mucoromycota</taxon>
        <taxon>Mucoromycotina</taxon>
        <taxon>Mucoromycetes</taxon>
        <taxon>Mucorales</taxon>
        <taxon>Mucorineae</taxon>
        <taxon>Rhizopodaceae</taxon>
        <taxon>Rhizopus</taxon>
    </lineage>
</organism>
<feature type="non-terminal residue" evidence="3">
    <location>
        <position position="1"/>
    </location>
</feature>
<dbReference type="InterPro" id="IPR045057">
    <property type="entry name" value="Gcn5-rel_NAT"/>
</dbReference>
<proteinExistence type="predicted"/>
<dbReference type="OrthoDB" id="74247at2759"/>
<dbReference type="AlphaFoldDB" id="A0A367KTL7"/>
<dbReference type="InterPro" id="IPR031165">
    <property type="entry name" value="GNAT_YJDJ"/>
</dbReference>
<dbReference type="Proteomes" id="UP000253551">
    <property type="component" value="Unassembled WGS sequence"/>
</dbReference>
<dbReference type="PANTHER" id="PTHR31435:SF9">
    <property type="entry name" value="PROTEIN NATD1"/>
    <property type="match status" value="1"/>
</dbReference>
<name>A0A367KTL7_RHIST</name>
<keyword evidence="4" id="KW-1185">Reference proteome</keyword>
<gene>
    <name evidence="3" type="ORF">CU098_013311</name>
</gene>
<feature type="compositionally biased region" description="Basic and acidic residues" evidence="1">
    <location>
        <begin position="8"/>
        <end position="26"/>
    </location>
</feature>
<dbReference type="Pfam" id="PF14542">
    <property type="entry name" value="Acetyltransf_CG"/>
    <property type="match status" value="1"/>
</dbReference>
<dbReference type="PROSITE" id="PS51729">
    <property type="entry name" value="GNAT_YJDJ"/>
    <property type="match status" value="1"/>
</dbReference>
<reference evidence="3 4" key="1">
    <citation type="journal article" date="2018" name="G3 (Bethesda)">
        <title>Phylogenetic and Phylogenomic Definition of Rhizopus Species.</title>
        <authorList>
            <person name="Gryganskyi A.P."/>
            <person name="Golan J."/>
            <person name="Dolatabadi S."/>
            <person name="Mondo S."/>
            <person name="Robb S."/>
            <person name="Idnurm A."/>
            <person name="Muszewska A."/>
            <person name="Steczkiewicz K."/>
            <person name="Masonjones S."/>
            <person name="Liao H.L."/>
            <person name="Gajdeczka M.T."/>
            <person name="Anike F."/>
            <person name="Vuek A."/>
            <person name="Anishchenko I.M."/>
            <person name="Voigt K."/>
            <person name="de Hoog G.S."/>
            <person name="Smith M.E."/>
            <person name="Heitman J."/>
            <person name="Vilgalys R."/>
            <person name="Stajich J.E."/>
        </authorList>
    </citation>
    <scope>NUCLEOTIDE SEQUENCE [LARGE SCALE GENOMIC DNA]</scope>
    <source>
        <strain evidence="3 4">LSU 92-RS-03</strain>
    </source>
</reference>
<evidence type="ECO:0000313" key="4">
    <source>
        <dbReference type="Proteomes" id="UP000253551"/>
    </source>
</evidence>
<dbReference type="InterPro" id="IPR016181">
    <property type="entry name" value="Acyl_CoA_acyltransferase"/>
</dbReference>
<protein>
    <recommendedName>
        <fullName evidence="2">N-acetyltransferase domain-containing protein</fullName>
    </recommendedName>
</protein>
<evidence type="ECO:0000313" key="3">
    <source>
        <dbReference type="EMBL" id="RCI05554.1"/>
    </source>
</evidence>
<comment type="caution">
    <text evidence="3">The sequence shown here is derived from an EMBL/GenBank/DDBJ whole genome shotgun (WGS) entry which is preliminary data.</text>
</comment>
<evidence type="ECO:0000256" key="1">
    <source>
        <dbReference type="SAM" id="MobiDB-lite"/>
    </source>
</evidence>
<dbReference type="STRING" id="4846.A0A367KTL7"/>
<feature type="domain" description="N-acetyltransferase" evidence="2">
    <location>
        <begin position="298"/>
        <end position="388"/>
    </location>
</feature>